<keyword evidence="6" id="KW-0378">Hydrolase</keyword>
<dbReference type="PANTHER" id="PTHR42734">
    <property type="entry name" value="METAL TRANSPORT SYSTEM ATP-BINDING PROTEIN TM_0124-RELATED"/>
    <property type="match status" value="1"/>
</dbReference>
<gene>
    <name evidence="6" type="primary">adcC</name>
    <name evidence="6" type="ORF">L21SP4_00298</name>
</gene>
<name>A0A0G3EHD3_9BACT</name>
<dbReference type="InterPro" id="IPR027417">
    <property type="entry name" value="P-loop_NTPase"/>
</dbReference>
<keyword evidence="4 6" id="KW-0067">ATP-binding</keyword>
<proteinExistence type="inferred from homology"/>
<dbReference type="EMBL" id="CP010904">
    <property type="protein sequence ID" value="AKJ63579.1"/>
    <property type="molecule type" value="Genomic_DNA"/>
</dbReference>
<dbReference type="InterPro" id="IPR050153">
    <property type="entry name" value="Metal_Ion_Import_ABC"/>
</dbReference>
<accession>A0A0G3EHD3</accession>
<dbReference type="CDD" id="cd03235">
    <property type="entry name" value="ABC_Metallic_Cations"/>
    <property type="match status" value="1"/>
</dbReference>
<dbReference type="PANTHER" id="PTHR42734:SF17">
    <property type="entry name" value="METAL TRANSPORT SYSTEM ATP-BINDING PROTEIN TM_0124-RELATED"/>
    <property type="match status" value="1"/>
</dbReference>
<dbReference type="Pfam" id="PF00005">
    <property type="entry name" value="ABC_tran"/>
    <property type="match status" value="1"/>
</dbReference>
<dbReference type="KEGG" id="vbl:L21SP4_00298"/>
<dbReference type="Proteomes" id="UP000035268">
    <property type="component" value="Chromosome"/>
</dbReference>
<keyword evidence="7" id="KW-1185">Reference proteome</keyword>
<evidence type="ECO:0000313" key="6">
    <source>
        <dbReference type="EMBL" id="AKJ63579.1"/>
    </source>
</evidence>
<dbReference type="GO" id="GO:0005524">
    <property type="term" value="F:ATP binding"/>
    <property type="evidence" value="ECO:0007669"/>
    <property type="project" value="UniProtKB-KW"/>
</dbReference>
<comment type="similarity">
    <text evidence="1">Belongs to the ABC transporter superfamily.</text>
</comment>
<reference evidence="6 7" key="2">
    <citation type="journal article" date="2016" name="ISME J.">
        <title>Characterization of the first cultured representative of Verrucomicrobia subdivision 5 indicates the proposal of a novel phylum.</title>
        <authorList>
            <person name="Spring S."/>
            <person name="Bunk B."/>
            <person name="Sproer C."/>
            <person name="Schumann P."/>
            <person name="Rohde M."/>
            <person name="Tindall B.J."/>
            <person name="Klenk H.P."/>
        </authorList>
    </citation>
    <scope>NUCLEOTIDE SEQUENCE [LARGE SCALE GENOMIC DNA]</scope>
    <source>
        <strain evidence="6 7">L21-Fru-AB</strain>
    </source>
</reference>
<dbReference type="AlphaFoldDB" id="A0A0G3EHD3"/>
<organism evidence="6 7">
    <name type="scientific">Kiritimatiella glycovorans</name>
    <dbReference type="NCBI Taxonomy" id="1307763"/>
    <lineage>
        <taxon>Bacteria</taxon>
        <taxon>Pseudomonadati</taxon>
        <taxon>Kiritimatiellota</taxon>
        <taxon>Kiritimatiellia</taxon>
        <taxon>Kiritimatiellales</taxon>
        <taxon>Kiritimatiellaceae</taxon>
        <taxon>Kiritimatiella</taxon>
    </lineage>
</organism>
<keyword evidence="2" id="KW-0813">Transport</keyword>
<dbReference type="PROSITE" id="PS00211">
    <property type="entry name" value="ABC_TRANSPORTER_1"/>
    <property type="match status" value="1"/>
</dbReference>
<evidence type="ECO:0000256" key="3">
    <source>
        <dbReference type="ARBA" id="ARBA00022741"/>
    </source>
</evidence>
<dbReference type="SMART" id="SM00382">
    <property type="entry name" value="AAA"/>
    <property type="match status" value="1"/>
</dbReference>
<feature type="domain" description="ABC transporter" evidence="5">
    <location>
        <begin position="12"/>
        <end position="242"/>
    </location>
</feature>
<dbReference type="SUPFAM" id="SSF52540">
    <property type="entry name" value="P-loop containing nucleoside triphosphate hydrolases"/>
    <property type="match status" value="1"/>
</dbReference>
<dbReference type="PROSITE" id="PS50893">
    <property type="entry name" value="ABC_TRANSPORTER_2"/>
    <property type="match status" value="1"/>
</dbReference>
<sequence length="249" mass="27145">MSDAAPSAPPAVSLNGVGFEYGNTPVVQDATFDIESGAFVCMIGPNGGGKTTLLRLMLGLNRPARGTVRILGRPPGRVRRSIGYMPQHLQYDRAFPVTVRDVVRMGLIGCRGRGGARVREALETAGLYDRADTPFHRLSGGQRQRVLIARALVSGPQLLLLDEPTANVDPAAEEHLFDLLTRLNRRMTIVVVSHDLGFVSSAIDYCICVNRRVFTHPTREITGEKIEELYGGRLSAVRHEQTRTFPGGG</sequence>
<dbReference type="Gene3D" id="3.40.50.300">
    <property type="entry name" value="P-loop containing nucleotide triphosphate hydrolases"/>
    <property type="match status" value="1"/>
</dbReference>
<evidence type="ECO:0000313" key="7">
    <source>
        <dbReference type="Proteomes" id="UP000035268"/>
    </source>
</evidence>
<dbReference type="OrthoDB" id="9806726at2"/>
<keyword evidence="3" id="KW-0547">Nucleotide-binding</keyword>
<reference evidence="7" key="1">
    <citation type="submission" date="2015-02" db="EMBL/GenBank/DDBJ databases">
        <title>Description and complete genome sequence of the first cultured representative of the subdivision 5 of the Verrucomicrobia phylum.</title>
        <authorList>
            <person name="Spring S."/>
            <person name="Bunk B."/>
            <person name="Sproer C."/>
            <person name="Klenk H.-P."/>
        </authorList>
    </citation>
    <scope>NUCLEOTIDE SEQUENCE [LARGE SCALE GENOMIC DNA]</scope>
    <source>
        <strain evidence="7">L21-Fru-AB</strain>
    </source>
</reference>
<dbReference type="InterPro" id="IPR003439">
    <property type="entry name" value="ABC_transporter-like_ATP-bd"/>
</dbReference>
<dbReference type="InterPro" id="IPR003593">
    <property type="entry name" value="AAA+_ATPase"/>
</dbReference>
<evidence type="ECO:0000256" key="1">
    <source>
        <dbReference type="ARBA" id="ARBA00005417"/>
    </source>
</evidence>
<dbReference type="RefSeq" id="WP_052880996.1">
    <property type="nucleotide sequence ID" value="NZ_CP010904.1"/>
</dbReference>
<dbReference type="InterPro" id="IPR017871">
    <property type="entry name" value="ABC_transporter-like_CS"/>
</dbReference>
<dbReference type="EC" id="3.6.3.-" evidence="6"/>
<dbReference type="STRING" id="1307763.L21SP4_00298"/>
<dbReference type="GO" id="GO:0016887">
    <property type="term" value="F:ATP hydrolysis activity"/>
    <property type="evidence" value="ECO:0007669"/>
    <property type="project" value="InterPro"/>
</dbReference>
<protein>
    <submittedName>
        <fullName evidence="6">Putative zinc transport system ATP-binding protein</fullName>
        <ecNumber evidence="6">3.6.3.-</ecNumber>
    </submittedName>
</protein>
<evidence type="ECO:0000259" key="5">
    <source>
        <dbReference type="PROSITE" id="PS50893"/>
    </source>
</evidence>
<evidence type="ECO:0000256" key="2">
    <source>
        <dbReference type="ARBA" id="ARBA00022448"/>
    </source>
</evidence>
<evidence type="ECO:0000256" key="4">
    <source>
        <dbReference type="ARBA" id="ARBA00022840"/>
    </source>
</evidence>